<evidence type="ECO:0000313" key="2">
    <source>
        <dbReference type="Proteomes" id="UP000441754"/>
    </source>
</evidence>
<name>A0A7K0ELI7_9BACT</name>
<keyword evidence="2" id="KW-1185">Reference proteome</keyword>
<evidence type="ECO:0000313" key="1">
    <source>
        <dbReference type="EMBL" id="MRS62723.1"/>
    </source>
</evidence>
<proteinExistence type="predicted"/>
<comment type="caution">
    <text evidence="1">The sequence shown here is derived from an EMBL/GenBank/DDBJ whole genome shotgun (WGS) entry which is preliminary data.</text>
</comment>
<dbReference type="EMBL" id="WJXZ01000009">
    <property type="protein sequence ID" value="MRS62723.1"/>
    <property type="molecule type" value="Genomic_DNA"/>
</dbReference>
<dbReference type="RefSeq" id="WP_154176094.1">
    <property type="nucleotide sequence ID" value="NZ_WJXZ01000009.1"/>
</dbReference>
<accession>A0A7K0ELI7</accession>
<dbReference type="Proteomes" id="UP000441754">
    <property type="component" value="Unassembled WGS sequence"/>
</dbReference>
<organism evidence="1 2">
    <name type="scientific">Larkinella terrae</name>
    <dbReference type="NCBI Taxonomy" id="2025311"/>
    <lineage>
        <taxon>Bacteria</taxon>
        <taxon>Pseudomonadati</taxon>
        <taxon>Bacteroidota</taxon>
        <taxon>Cytophagia</taxon>
        <taxon>Cytophagales</taxon>
        <taxon>Spirosomataceae</taxon>
        <taxon>Larkinella</taxon>
    </lineage>
</organism>
<reference evidence="1 2" key="1">
    <citation type="journal article" date="2018" name="Antonie Van Leeuwenhoek">
        <title>Larkinella terrae sp. nov., isolated from soil on Jeju Island, South Korea.</title>
        <authorList>
            <person name="Ten L.N."/>
            <person name="Jeon J."/>
            <person name="Park S.J."/>
            <person name="Park S."/>
            <person name="Lee S.Y."/>
            <person name="Kim M.K."/>
            <person name="Jung H.Y."/>
        </authorList>
    </citation>
    <scope>NUCLEOTIDE SEQUENCE [LARGE SCALE GENOMIC DNA]</scope>
    <source>
        <strain evidence="1 2">KCTC 52001</strain>
    </source>
</reference>
<protein>
    <submittedName>
        <fullName evidence="1">Uncharacterized protein</fullName>
    </submittedName>
</protein>
<gene>
    <name evidence="1" type="ORF">GJJ30_15590</name>
</gene>
<sequence length="61" mass="7024">MALFIILSNVTNKDVALGINPNGWIKYFQSYEEAQKYAEQNQLGDYNIFKKENGKPPKKKS</sequence>
<dbReference type="AlphaFoldDB" id="A0A7K0ELI7"/>